<protein>
    <recommendedName>
        <fullName evidence="3">HMA domain-containing protein</fullName>
    </recommendedName>
</protein>
<comment type="caution">
    <text evidence="1">The sequence shown here is derived from an EMBL/GenBank/DDBJ whole genome shotgun (WGS) entry which is preliminary data.</text>
</comment>
<proteinExistence type="predicted"/>
<sequence length="73" mass="8291">MVEVYKTNINSKKKAKQVISVLQKILPTAKINFDLEDCDNILRIETSMNAIDATTITKLIDEQGFYMEALPDN</sequence>
<reference evidence="2" key="1">
    <citation type="submission" date="2019-05" db="EMBL/GenBank/DDBJ databases">
        <title>Flavobacterium profundi sp. nov., isolated from a deep-sea seamount.</title>
        <authorList>
            <person name="Zhang D.-C."/>
        </authorList>
    </citation>
    <scope>NUCLEOTIDE SEQUENCE [LARGE SCALE GENOMIC DNA]</scope>
    <source>
        <strain evidence="2">EC11</strain>
    </source>
</reference>
<dbReference type="RefSeq" id="WP_140962289.1">
    <property type="nucleotide sequence ID" value="NZ_VEVQ02000005.1"/>
</dbReference>
<dbReference type="EMBL" id="VEVQ02000005">
    <property type="protein sequence ID" value="NHN25954.1"/>
    <property type="molecule type" value="Genomic_DNA"/>
</dbReference>
<name>A0ABX0IT11_9FLAO</name>
<dbReference type="Proteomes" id="UP000817854">
    <property type="component" value="Unassembled WGS sequence"/>
</dbReference>
<evidence type="ECO:0008006" key="3">
    <source>
        <dbReference type="Google" id="ProtNLM"/>
    </source>
</evidence>
<evidence type="ECO:0000313" key="2">
    <source>
        <dbReference type="Proteomes" id="UP000817854"/>
    </source>
</evidence>
<organism evidence="1 2">
    <name type="scientific">Flavobacterium jejuense</name>
    <dbReference type="NCBI Taxonomy" id="1544455"/>
    <lineage>
        <taxon>Bacteria</taxon>
        <taxon>Pseudomonadati</taxon>
        <taxon>Bacteroidota</taxon>
        <taxon>Flavobacteriia</taxon>
        <taxon>Flavobacteriales</taxon>
        <taxon>Flavobacteriaceae</taxon>
        <taxon>Flavobacterium</taxon>
    </lineage>
</organism>
<reference evidence="1 2" key="3">
    <citation type="submission" date="2020-02" db="EMBL/GenBank/DDBJ databases">
        <title>Flavobacterium profundi sp. nov., isolated from a deep-sea seamount.</title>
        <authorList>
            <person name="Zhang D.-C."/>
        </authorList>
    </citation>
    <scope>NUCLEOTIDE SEQUENCE [LARGE SCALE GENOMIC DNA]</scope>
    <source>
        <strain evidence="1 2">EC11</strain>
    </source>
</reference>
<accession>A0ABX0IT11</accession>
<reference evidence="1 2" key="2">
    <citation type="submission" date="2019-05" db="EMBL/GenBank/DDBJ databases">
        <authorList>
            <person name="Lianzixin W."/>
        </authorList>
    </citation>
    <scope>NUCLEOTIDE SEQUENCE [LARGE SCALE GENOMIC DNA]</scope>
    <source>
        <strain evidence="1 2">EC11</strain>
    </source>
</reference>
<evidence type="ECO:0000313" key="1">
    <source>
        <dbReference type="EMBL" id="NHN25954.1"/>
    </source>
</evidence>
<keyword evidence="2" id="KW-1185">Reference proteome</keyword>
<gene>
    <name evidence="1" type="ORF">FIA58_009735</name>
</gene>